<accession>A0A1S1HTA4</accession>
<sequence>MLALSQYQAERRIDPIYTQLAQVPRTLLFTRLCGARSRARQMWKMGTTGLKGQPMRLFTLARGAKDRHAISLRELLLINRLTWLSSKDALRFDSLAASRVAAFSATVLLIFRQAPPLGLKHSLKSSSSKQLCLIK</sequence>
<organism evidence="1 2">
    <name type="scientific">Providencia stuartii</name>
    <dbReference type="NCBI Taxonomy" id="588"/>
    <lineage>
        <taxon>Bacteria</taxon>
        <taxon>Pseudomonadati</taxon>
        <taxon>Pseudomonadota</taxon>
        <taxon>Gammaproteobacteria</taxon>
        <taxon>Enterobacterales</taxon>
        <taxon>Morganellaceae</taxon>
        <taxon>Providencia</taxon>
    </lineage>
</organism>
<proteinExistence type="predicted"/>
<dbReference type="Proteomes" id="UP000179588">
    <property type="component" value="Unassembled WGS sequence"/>
</dbReference>
<evidence type="ECO:0000313" key="2">
    <source>
        <dbReference type="Proteomes" id="UP000179588"/>
    </source>
</evidence>
<comment type="caution">
    <text evidence="1">The sequence shown here is derived from an EMBL/GenBank/DDBJ whole genome shotgun (WGS) entry which is preliminary data.</text>
</comment>
<name>A0A1S1HTA4_PROST</name>
<dbReference type="EMBL" id="LVIE01000021">
    <property type="protein sequence ID" value="OHT25574.1"/>
    <property type="molecule type" value="Genomic_DNA"/>
</dbReference>
<protein>
    <submittedName>
        <fullName evidence="1">Uncharacterized protein</fullName>
    </submittedName>
</protein>
<dbReference type="AlphaFoldDB" id="A0A1S1HTA4"/>
<evidence type="ECO:0000313" key="1">
    <source>
        <dbReference type="EMBL" id="OHT25574.1"/>
    </source>
</evidence>
<keyword evidence="2" id="KW-1185">Reference proteome</keyword>
<gene>
    <name evidence="1" type="ORF">A3Q29_22125</name>
</gene>
<reference evidence="1 2" key="1">
    <citation type="submission" date="2016-03" db="EMBL/GenBank/DDBJ databases">
        <title>Genome sequence of Providencia stuartii strain, isolated from the salivary glands of larval Lucilia sericata.</title>
        <authorList>
            <person name="Yuan Y."/>
            <person name="Zhang Y."/>
            <person name="Fu S."/>
            <person name="Crippen T.L."/>
            <person name="Visi D."/>
            <person name="Benbow M.E."/>
            <person name="Allen M."/>
            <person name="Tomberlin J.K."/>
            <person name="Sze S.-H."/>
            <person name="Tarone A.M."/>
        </authorList>
    </citation>
    <scope>NUCLEOTIDE SEQUENCE [LARGE SCALE GENOMIC DNA]</scope>
    <source>
        <strain evidence="1 2">Crippen</strain>
    </source>
</reference>